<organism evidence="7 8">
    <name type="scientific">Coprinopsis marcescibilis</name>
    <name type="common">Agaric fungus</name>
    <name type="synonym">Psathyrella marcescibilis</name>
    <dbReference type="NCBI Taxonomy" id="230819"/>
    <lineage>
        <taxon>Eukaryota</taxon>
        <taxon>Fungi</taxon>
        <taxon>Dikarya</taxon>
        <taxon>Basidiomycota</taxon>
        <taxon>Agaricomycotina</taxon>
        <taxon>Agaricomycetes</taxon>
        <taxon>Agaricomycetidae</taxon>
        <taxon>Agaricales</taxon>
        <taxon>Agaricineae</taxon>
        <taxon>Psathyrellaceae</taxon>
        <taxon>Coprinopsis</taxon>
    </lineage>
</organism>
<protein>
    <submittedName>
        <fullName evidence="7">WD repeat-containing protein 46</fullName>
    </submittedName>
</protein>
<gene>
    <name evidence="7" type="ORF">FA15DRAFT_709342</name>
</gene>
<dbReference type="STRING" id="230819.A0A5C3KT74"/>
<accession>A0A5C3KT74</accession>
<evidence type="ECO:0000313" key="7">
    <source>
        <dbReference type="EMBL" id="TFK19018.1"/>
    </source>
</evidence>
<keyword evidence="2" id="KW-0853">WD repeat</keyword>
<dbReference type="InterPro" id="IPR015943">
    <property type="entry name" value="WD40/YVTN_repeat-like_dom_sf"/>
</dbReference>
<sequence>MDSLFAKADAIQPRSSLNHKRKRSFSSAKDTKIQKGKGKQQNEDDDDPHKTRHDHTLHTVMSHTGVPKSLAKIPSSSKDAIPKYTPTQVPNKKLRTALHTQHTLSAQYASHTSDTQDLLALAAEDAGAIQLESPLERTWRISQDEIAKTVGAEAAKGRRELVFPSGGVKRMRWTRNGRHLVFISGKGGSTVSSVDWLNGNVNAQVELAGVGNGGSSGMGGKGDGARDVCFLQDQSFWAVAQRRNVFMYDKDGVEVHKLGKIVDPMRLEFLPWHWLLVAVTNTSHLIYTDTTTGSIVAQHSFTKSSASSVRLSPALSLAQNPHTAITYMGHTNGQVSLWTPNMSRPVVQVLAHLGGVSCVSVDPSDRGGSGSTNTLGRYMATSGRDHKVKIWDCRYWKGVVREWTPRSGGGSAKGSGNAHADIELEWSQKGYLAVASGGSVNVYHPPAITTPFTASGNGSLPPLYLTHPIAHRPITSLRFQPFHDTLAVGHANGLSSILVPGVGEPQFDSLEADPYENSRARREREVKGLLDKLSPDMISLDPSFIGKLDPTVGKSITEDGVRTTTAAQSVLDARDRKRLPASSMTAAADKEYSRMSRVEKLGVQGKLDLGEVRDDDRLAGNKAARIKSGDSDSDASSSSDEDDDASDGGNTKEDKEKKRLRGRNKALKRYLRKQRKNVVDPAVIAIRAKVEKLRVEESKRREKVKVAKERAAAGGPAEDDGEGDGKKRRSALDRFRKKD</sequence>
<keyword evidence="8" id="KW-1185">Reference proteome</keyword>
<dbReference type="PANTHER" id="PTHR14085:SF3">
    <property type="entry name" value="WD REPEAT-CONTAINING PROTEIN 46"/>
    <property type="match status" value="1"/>
</dbReference>
<dbReference type="Proteomes" id="UP000307440">
    <property type="component" value="Unassembled WGS sequence"/>
</dbReference>
<dbReference type="GO" id="GO:0000462">
    <property type="term" value="P:maturation of SSU-rRNA from tricistronic rRNA transcript (SSU-rRNA, 5.8S rRNA, LSU-rRNA)"/>
    <property type="evidence" value="ECO:0007669"/>
    <property type="project" value="TreeGrafter"/>
</dbReference>
<evidence type="ECO:0000256" key="5">
    <source>
        <dbReference type="SAM" id="MobiDB-lite"/>
    </source>
</evidence>
<dbReference type="InterPro" id="IPR001680">
    <property type="entry name" value="WD40_rpt"/>
</dbReference>
<reference evidence="7 8" key="1">
    <citation type="journal article" date="2019" name="Nat. Ecol. Evol.">
        <title>Megaphylogeny resolves global patterns of mushroom evolution.</title>
        <authorList>
            <person name="Varga T."/>
            <person name="Krizsan K."/>
            <person name="Foldi C."/>
            <person name="Dima B."/>
            <person name="Sanchez-Garcia M."/>
            <person name="Sanchez-Ramirez S."/>
            <person name="Szollosi G.J."/>
            <person name="Szarkandi J.G."/>
            <person name="Papp V."/>
            <person name="Albert L."/>
            <person name="Andreopoulos W."/>
            <person name="Angelini C."/>
            <person name="Antonin V."/>
            <person name="Barry K.W."/>
            <person name="Bougher N.L."/>
            <person name="Buchanan P."/>
            <person name="Buyck B."/>
            <person name="Bense V."/>
            <person name="Catcheside P."/>
            <person name="Chovatia M."/>
            <person name="Cooper J."/>
            <person name="Damon W."/>
            <person name="Desjardin D."/>
            <person name="Finy P."/>
            <person name="Geml J."/>
            <person name="Haridas S."/>
            <person name="Hughes K."/>
            <person name="Justo A."/>
            <person name="Karasinski D."/>
            <person name="Kautmanova I."/>
            <person name="Kiss B."/>
            <person name="Kocsube S."/>
            <person name="Kotiranta H."/>
            <person name="LaButti K.M."/>
            <person name="Lechner B.E."/>
            <person name="Liimatainen K."/>
            <person name="Lipzen A."/>
            <person name="Lukacs Z."/>
            <person name="Mihaltcheva S."/>
            <person name="Morgado L.N."/>
            <person name="Niskanen T."/>
            <person name="Noordeloos M.E."/>
            <person name="Ohm R.A."/>
            <person name="Ortiz-Santana B."/>
            <person name="Ovrebo C."/>
            <person name="Racz N."/>
            <person name="Riley R."/>
            <person name="Savchenko A."/>
            <person name="Shiryaev A."/>
            <person name="Soop K."/>
            <person name="Spirin V."/>
            <person name="Szebenyi C."/>
            <person name="Tomsovsky M."/>
            <person name="Tulloss R.E."/>
            <person name="Uehling J."/>
            <person name="Grigoriev I.V."/>
            <person name="Vagvolgyi C."/>
            <person name="Papp T."/>
            <person name="Martin F.M."/>
            <person name="Miettinen O."/>
            <person name="Hibbett D.S."/>
            <person name="Nagy L.G."/>
        </authorList>
    </citation>
    <scope>NUCLEOTIDE SEQUENCE [LARGE SCALE GENOMIC DNA]</scope>
    <source>
        <strain evidence="7 8">CBS 121175</strain>
    </source>
</reference>
<feature type="domain" description="BING4 C-terminal" evidence="6">
    <location>
        <begin position="463"/>
        <end position="542"/>
    </location>
</feature>
<dbReference type="SMART" id="SM00320">
    <property type="entry name" value="WD40"/>
    <property type="match status" value="3"/>
</dbReference>
<evidence type="ECO:0000256" key="3">
    <source>
        <dbReference type="ARBA" id="ARBA00022737"/>
    </source>
</evidence>
<dbReference type="InterPro" id="IPR012952">
    <property type="entry name" value="BING4_C_dom"/>
</dbReference>
<dbReference type="InterPro" id="IPR036322">
    <property type="entry name" value="WD40_repeat_dom_sf"/>
</dbReference>
<evidence type="ECO:0000256" key="2">
    <source>
        <dbReference type="ARBA" id="ARBA00022574"/>
    </source>
</evidence>
<feature type="compositionally biased region" description="Basic residues" evidence="5">
    <location>
        <begin position="658"/>
        <end position="674"/>
    </location>
</feature>
<dbReference type="GO" id="GO:0030686">
    <property type="term" value="C:90S preribosome"/>
    <property type="evidence" value="ECO:0007669"/>
    <property type="project" value="TreeGrafter"/>
</dbReference>
<evidence type="ECO:0000256" key="4">
    <source>
        <dbReference type="ARBA" id="ARBA00023242"/>
    </source>
</evidence>
<evidence type="ECO:0000313" key="8">
    <source>
        <dbReference type="Proteomes" id="UP000307440"/>
    </source>
</evidence>
<feature type="compositionally biased region" description="Basic and acidic residues" evidence="5">
    <location>
        <begin position="730"/>
        <end position="739"/>
    </location>
</feature>
<dbReference type="Pfam" id="PF08149">
    <property type="entry name" value="BING4CT"/>
    <property type="match status" value="1"/>
</dbReference>
<dbReference type="InterPro" id="IPR040315">
    <property type="entry name" value="WDR46/Utp7"/>
</dbReference>
<dbReference type="SMART" id="SM01033">
    <property type="entry name" value="BING4CT"/>
    <property type="match status" value="1"/>
</dbReference>
<comment type="subcellular location">
    <subcellularLocation>
        <location evidence="1">Nucleus</location>
        <location evidence="1">Nucleolus</location>
    </subcellularLocation>
</comment>
<feature type="region of interest" description="Disordered" evidence="5">
    <location>
        <begin position="620"/>
        <end position="674"/>
    </location>
</feature>
<dbReference type="Pfam" id="PF00400">
    <property type="entry name" value="WD40"/>
    <property type="match status" value="1"/>
</dbReference>
<evidence type="ECO:0000256" key="1">
    <source>
        <dbReference type="ARBA" id="ARBA00004604"/>
    </source>
</evidence>
<feature type="region of interest" description="Disordered" evidence="5">
    <location>
        <begin position="695"/>
        <end position="739"/>
    </location>
</feature>
<dbReference type="Gene3D" id="2.130.10.10">
    <property type="entry name" value="YVTN repeat-like/Quinoprotein amine dehydrogenase"/>
    <property type="match status" value="1"/>
</dbReference>
<name>A0A5C3KT74_COPMA</name>
<dbReference type="OrthoDB" id="10251154at2759"/>
<dbReference type="EMBL" id="ML210364">
    <property type="protein sequence ID" value="TFK19018.1"/>
    <property type="molecule type" value="Genomic_DNA"/>
</dbReference>
<feature type="compositionally biased region" description="Basic and acidic residues" evidence="5">
    <location>
        <begin position="695"/>
        <end position="711"/>
    </location>
</feature>
<dbReference type="SUPFAM" id="SSF50978">
    <property type="entry name" value="WD40 repeat-like"/>
    <property type="match status" value="1"/>
</dbReference>
<dbReference type="AlphaFoldDB" id="A0A5C3KT74"/>
<dbReference type="PANTHER" id="PTHR14085">
    <property type="entry name" value="WD-REPEAT PROTEIN BING4"/>
    <property type="match status" value="1"/>
</dbReference>
<proteinExistence type="predicted"/>
<evidence type="ECO:0000259" key="6">
    <source>
        <dbReference type="SMART" id="SM01033"/>
    </source>
</evidence>
<keyword evidence="4" id="KW-0539">Nucleus</keyword>
<feature type="region of interest" description="Disordered" evidence="5">
    <location>
        <begin position="1"/>
        <end position="87"/>
    </location>
</feature>
<keyword evidence="3" id="KW-0677">Repeat</keyword>
<dbReference type="GO" id="GO:0032040">
    <property type="term" value="C:small-subunit processome"/>
    <property type="evidence" value="ECO:0007669"/>
    <property type="project" value="TreeGrafter"/>
</dbReference>